<gene>
    <name evidence="1" type="ORF">MNBD_GAMMA25-1817</name>
</gene>
<dbReference type="InterPro" id="IPR019239">
    <property type="entry name" value="VapB_antitoxin"/>
</dbReference>
<dbReference type="AlphaFoldDB" id="A0A3B1AKG7"/>
<proteinExistence type="predicted"/>
<name>A0A3B1AKG7_9ZZZZ</name>
<dbReference type="Pfam" id="PF09957">
    <property type="entry name" value="VapB_antitoxin"/>
    <property type="match status" value="1"/>
</dbReference>
<evidence type="ECO:0000313" key="1">
    <source>
        <dbReference type="EMBL" id="VAX06339.1"/>
    </source>
</evidence>
<dbReference type="EMBL" id="UOFY01000008">
    <property type="protein sequence ID" value="VAX06339.1"/>
    <property type="molecule type" value="Genomic_DNA"/>
</dbReference>
<accession>A0A3B1AKG7</accession>
<sequence length="64" mass="7399">MRTTLDLPENLLNEAMKVTHTKTKTGVIVKALEELVRKSKISNIKKYKGKVDLDIDFDELRGRR</sequence>
<organism evidence="1">
    <name type="scientific">hydrothermal vent metagenome</name>
    <dbReference type="NCBI Taxonomy" id="652676"/>
    <lineage>
        <taxon>unclassified sequences</taxon>
        <taxon>metagenomes</taxon>
        <taxon>ecological metagenomes</taxon>
    </lineage>
</organism>
<reference evidence="1" key="1">
    <citation type="submission" date="2018-06" db="EMBL/GenBank/DDBJ databases">
        <authorList>
            <person name="Zhirakovskaya E."/>
        </authorList>
    </citation>
    <scope>NUCLEOTIDE SEQUENCE</scope>
</reference>
<protein>
    <submittedName>
        <fullName evidence="1">Uncharacterized protein</fullName>
    </submittedName>
</protein>